<organism evidence="1">
    <name type="scientific">marine metagenome</name>
    <dbReference type="NCBI Taxonomy" id="408172"/>
    <lineage>
        <taxon>unclassified sequences</taxon>
        <taxon>metagenomes</taxon>
        <taxon>ecological metagenomes</taxon>
    </lineage>
</organism>
<accession>A0A382UPD6</accession>
<dbReference type="EMBL" id="UINC01145416">
    <property type="protein sequence ID" value="SVD35531.1"/>
    <property type="molecule type" value="Genomic_DNA"/>
</dbReference>
<evidence type="ECO:0008006" key="2">
    <source>
        <dbReference type="Google" id="ProtNLM"/>
    </source>
</evidence>
<dbReference type="Gene3D" id="3.40.50.150">
    <property type="entry name" value="Vaccinia Virus protein VP39"/>
    <property type="match status" value="1"/>
</dbReference>
<name>A0A382UPD6_9ZZZZ</name>
<reference evidence="1" key="1">
    <citation type="submission" date="2018-05" db="EMBL/GenBank/DDBJ databases">
        <authorList>
            <person name="Lanie J.A."/>
            <person name="Ng W.-L."/>
            <person name="Kazmierczak K.M."/>
            <person name="Andrzejewski T.M."/>
            <person name="Davidsen T.M."/>
            <person name="Wayne K.J."/>
            <person name="Tettelin H."/>
            <person name="Glass J.I."/>
            <person name="Rusch D."/>
            <person name="Podicherti R."/>
            <person name="Tsui H.-C.T."/>
            <person name="Winkler M.E."/>
        </authorList>
    </citation>
    <scope>NUCLEOTIDE SEQUENCE</scope>
</reference>
<dbReference type="PANTHER" id="PTHR40036">
    <property type="entry name" value="MACROCIN O-METHYLTRANSFERASE"/>
    <property type="match status" value="1"/>
</dbReference>
<proteinExistence type="predicted"/>
<dbReference type="InterPro" id="IPR029063">
    <property type="entry name" value="SAM-dependent_MTases_sf"/>
</dbReference>
<dbReference type="SUPFAM" id="SSF53335">
    <property type="entry name" value="S-adenosyl-L-methionine-dependent methyltransferases"/>
    <property type="match status" value="1"/>
</dbReference>
<sequence>MIRSCIEVIIRHMIPGPHDTDFGLFSAASTDADFGAYRYYLEDELRTSYDYFKPYFHEAIFLHDRYKLRAYAVNTAISNHRSDYYYLEFGVWLGRSINQAAEILRTLEDGTRIYGFDSFEGLREDWKGHLAPRGSFSLDKKVPPLSDNCVPVVGWIEDTLPQFISERKDLEINFVHIDTDTYLSAKTILRCVKPHLVNNAVILFDELYNFSGWSTGEFKALTEEFREEEFKFLAFARKGRQVVIQYKKI</sequence>
<dbReference type="InterPro" id="IPR008884">
    <property type="entry name" value="TylF_MeTrfase"/>
</dbReference>
<dbReference type="Pfam" id="PF13578">
    <property type="entry name" value="Methyltransf_24"/>
    <property type="match status" value="1"/>
</dbReference>
<protein>
    <recommendedName>
        <fullName evidence="2">Methyltransferase FkbM domain-containing protein</fullName>
    </recommendedName>
</protein>
<gene>
    <name evidence="1" type="ORF">METZ01_LOCUS388385</name>
</gene>
<dbReference type="AlphaFoldDB" id="A0A382UPD6"/>
<evidence type="ECO:0000313" key="1">
    <source>
        <dbReference type="EMBL" id="SVD35531.1"/>
    </source>
</evidence>
<dbReference type="PANTHER" id="PTHR40036:SF1">
    <property type="entry name" value="MACROCIN O-METHYLTRANSFERASE"/>
    <property type="match status" value="1"/>
</dbReference>